<keyword evidence="6" id="KW-0677">Repeat</keyword>
<comment type="caution">
    <text evidence="17">The sequence shown here is derived from an EMBL/GenBank/DDBJ whole genome shotgun (WGS) entry which is preliminary data.</text>
</comment>
<evidence type="ECO:0000259" key="15">
    <source>
        <dbReference type="PROSITE" id="PS50135"/>
    </source>
</evidence>
<keyword evidence="8" id="KW-0833">Ubl conjugation pathway</keyword>
<evidence type="ECO:0000259" key="14">
    <source>
        <dbReference type="PROSITE" id="PS50089"/>
    </source>
</evidence>
<dbReference type="GO" id="GO:0007219">
    <property type="term" value="P:Notch signaling pathway"/>
    <property type="evidence" value="ECO:0007669"/>
    <property type="project" value="UniProtKB-KW"/>
</dbReference>
<dbReference type="PROSITE" id="PS01357">
    <property type="entry name" value="ZF_ZZ_1"/>
    <property type="match status" value="1"/>
</dbReference>
<keyword evidence="18" id="KW-1185">Reference proteome</keyword>
<dbReference type="InterPro" id="IPR001841">
    <property type="entry name" value="Znf_RING"/>
</dbReference>
<reference evidence="17 18" key="1">
    <citation type="submission" date="2024-05" db="EMBL/GenBank/DDBJ databases">
        <title>Genetic variation in Jamaican populations of the coffee berry borer (Hypothenemus hampei).</title>
        <authorList>
            <person name="Errbii M."/>
            <person name="Myrie A."/>
        </authorList>
    </citation>
    <scope>NUCLEOTIDE SEQUENCE [LARGE SCALE GENOMIC DNA]</scope>
    <source>
        <strain evidence="17">JA-Hopewell-2020-01-JO</strain>
        <tissue evidence="17">Whole body</tissue>
    </source>
</reference>
<dbReference type="InterPro" id="IPR010606">
    <property type="entry name" value="Mib_Herc2"/>
</dbReference>
<dbReference type="AlphaFoldDB" id="A0ABD1EL10"/>
<dbReference type="PROSITE" id="PS50135">
    <property type="entry name" value="ZF_ZZ_2"/>
    <property type="match status" value="1"/>
</dbReference>
<evidence type="ECO:0000256" key="12">
    <source>
        <dbReference type="PROSITE-ProRule" id="PRU00228"/>
    </source>
</evidence>
<feature type="domain" description="ZZ-type" evidence="15">
    <location>
        <begin position="70"/>
        <end position="122"/>
    </location>
</feature>
<dbReference type="EMBL" id="JBDJPC010000006">
    <property type="protein sequence ID" value="KAL1497180.1"/>
    <property type="molecule type" value="Genomic_DNA"/>
</dbReference>
<dbReference type="Gene3D" id="3.30.40.10">
    <property type="entry name" value="Zinc/RING finger domain, C3HC4 (zinc finger)"/>
    <property type="match status" value="1"/>
</dbReference>
<dbReference type="CDD" id="cd16520">
    <property type="entry name" value="RING-HC_MIBs-like"/>
    <property type="match status" value="1"/>
</dbReference>
<evidence type="ECO:0000256" key="8">
    <source>
        <dbReference type="ARBA" id="ARBA00022786"/>
    </source>
</evidence>
<dbReference type="SMART" id="SM00184">
    <property type="entry name" value="RING"/>
    <property type="match status" value="1"/>
</dbReference>
<feature type="domain" description="MIB/HERC2" evidence="16">
    <location>
        <begin position="1"/>
        <end position="64"/>
    </location>
</feature>
<accession>A0ABD1EL10</accession>
<name>A0ABD1EL10_HYPHA</name>
<dbReference type="GO" id="GO:0008270">
    <property type="term" value="F:zinc ion binding"/>
    <property type="evidence" value="ECO:0007669"/>
    <property type="project" value="UniProtKB-KW"/>
</dbReference>
<evidence type="ECO:0000313" key="18">
    <source>
        <dbReference type="Proteomes" id="UP001566132"/>
    </source>
</evidence>
<dbReference type="SMART" id="SM00291">
    <property type="entry name" value="ZnF_ZZ"/>
    <property type="match status" value="1"/>
</dbReference>
<evidence type="ECO:0008006" key="19">
    <source>
        <dbReference type="Google" id="ProtNLM"/>
    </source>
</evidence>
<feature type="compositionally biased region" description="Basic and acidic residues" evidence="13">
    <location>
        <begin position="423"/>
        <end position="453"/>
    </location>
</feature>
<dbReference type="PROSITE" id="PS51416">
    <property type="entry name" value="MIB_HERC2"/>
    <property type="match status" value="2"/>
</dbReference>
<dbReference type="Pfam" id="PF13920">
    <property type="entry name" value="zf-C3HC4_3"/>
    <property type="match status" value="1"/>
</dbReference>
<feature type="region of interest" description="Disordered" evidence="13">
    <location>
        <begin position="260"/>
        <end position="307"/>
    </location>
</feature>
<evidence type="ECO:0000256" key="2">
    <source>
        <dbReference type="ARBA" id="ARBA00004906"/>
    </source>
</evidence>
<dbReference type="InterPro" id="IPR043145">
    <property type="entry name" value="Znf_ZZ_sf"/>
</dbReference>
<dbReference type="Gene3D" id="3.30.60.90">
    <property type="match status" value="1"/>
</dbReference>
<organism evidence="17 18">
    <name type="scientific">Hypothenemus hampei</name>
    <name type="common">Coffee berry borer</name>
    <dbReference type="NCBI Taxonomy" id="57062"/>
    <lineage>
        <taxon>Eukaryota</taxon>
        <taxon>Metazoa</taxon>
        <taxon>Ecdysozoa</taxon>
        <taxon>Arthropoda</taxon>
        <taxon>Hexapoda</taxon>
        <taxon>Insecta</taxon>
        <taxon>Pterygota</taxon>
        <taxon>Neoptera</taxon>
        <taxon>Endopterygota</taxon>
        <taxon>Coleoptera</taxon>
        <taxon>Polyphaga</taxon>
        <taxon>Cucujiformia</taxon>
        <taxon>Curculionidae</taxon>
        <taxon>Scolytinae</taxon>
        <taxon>Hypothenemus</taxon>
    </lineage>
</organism>
<evidence type="ECO:0000256" key="4">
    <source>
        <dbReference type="ARBA" id="ARBA00022679"/>
    </source>
</evidence>
<evidence type="ECO:0000256" key="5">
    <source>
        <dbReference type="ARBA" id="ARBA00022723"/>
    </source>
</evidence>
<dbReference type="Proteomes" id="UP001566132">
    <property type="component" value="Unassembled WGS sequence"/>
</dbReference>
<feature type="domain" description="RING-type" evidence="14">
    <location>
        <begin position="470"/>
        <end position="503"/>
    </location>
</feature>
<dbReference type="GO" id="GO:0005737">
    <property type="term" value="C:cytoplasm"/>
    <property type="evidence" value="ECO:0007669"/>
    <property type="project" value="UniProtKB-SubCell"/>
</dbReference>
<dbReference type="InterPro" id="IPR040847">
    <property type="entry name" value="SH3_15"/>
</dbReference>
<evidence type="ECO:0000256" key="3">
    <source>
        <dbReference type="ARBA" id="ARBA00022490"/>
    </source>
</evidence>
<proteinExistence type="predicted"/>
<dbReference type="Pfam" id="PF00569">
    <property type="entry name" value="ZZ"/>
    <property type="match status" value="1"/>
</dbReference>
<gene>
    <name evidence="17" type="ORF">ABEB36_008180</name>
</gene>
<dbReference type="Gene3D" id="2.30.30.40">
    <property type="entry name" value="SH3 Domains"/>
    <property type="match status" value="2"/>
</dbReference>
<keyword evidence="11" id="KW-0040">ANK repeat</keyword>
<evidence type="ECO:0000256" key="7">
    <source>
        <dbReference type="ARBA" id="ARBA00022771"/>
    </source>
</evidence>
<keyword evidence="4" id="KW-0808">Transferase</keyword>
<dbReference type="InterPro" id="IPR013083">
    <property type="entry name" value="Znf_RING/FYVE/PHD"/>
</dbReference>
<dbReference type="Pfam" id="PF18346">
    <property type="entry name" value="SH3_15"/>
    <property type="match status" value="1"/>
</dbReference>
<dbReference type="InterPro" id="IPR000433">
    <property type="entry name" value="Znf_ZZ"/>
</dbReference>
<keyword evidence="5" id="KW-0479">Metal-binding</keyword>
<evidence type="ECO:0000256" key="9">
    <source>
        <dbReference type="ARBA" id="ARBA00022833"/>
    </source>
</evidence>
<feature type="region of interest" description="Disordered" evidence="13">
    <location>
        <begin position="418"/>
        <end position="453"/>
    </location>
</feature>
<evidence type="ECO:0000259" key="16">
    <source>
        <dbReference type="PROSITE" id="PS51416"/>
    </source>
</evidence>
<keyword evidence="10" id="KW-0914">Notch signaling pathway</keyword>
<dbReference type="InterPro" id="IPR037252">
    <property type="entry name" value="Mib_Herc2_sf"/>
</dbReference>
<feature type="compositionally biased region" description="Basic and acidic residues" evidence="13">
    <location>
        <begin position="273"/>
        <end position="284"/>
    </location>
</feature>
<dbReference type="SUPFAM" id="SSF159034">
    <property type="entry name" value="Mib/herc2 domain-like"/>
    <property type="match status" value="2"/>
</dbReference>
<keyword evidence="9" id="KW-0862">Zinc</keyword>
<dbReference type="PANTHER" id="PTHR24202:SF4">
    <property type="entry name" value="E3 UBIQUITIN-PROTEIN LIGASE MIB2-RELATED"/>
    <property type="match status" value="1"/>
</dbReference>
<dbReference type="PROSITE" id="PS50089">
    <property type="entry name" value="ZF_RING_2"/>
    <property type="match status" value="1"/>
</dbReference>
<protein>
    <recommendedName>
        <fullName evidence="19">E3 ubiquitin-protein ligase MIB2</fullName>
    </recommendedName>
</protein>
<evidence type="ECO:0000256" key="11">
    <source>
        <dbReference type="ARBA" id="ARBA00023043"/>
    </source>
</evidence>
<evidence type="ECO:0000313" key="17">
    <source>
        <dbReference type="EMBL" id="KAL1497180.1"/>
    </source>
</evidence>
<keyword evidence="7 12" id="KW-0863">Zinc-finger</keyword>
<sequence>MLAPGLRVVRGPDWCWDDQDGGEGSVGTVCKVGIPLVVQWDNGIRGNYRFGYMRKYDLRVIDNAQIGILHPYTVCDTCKVQGIKGLRYSCIECHNLDLCYKCYHGDTHNLKHAFKRFDVASSIGIELPSRENQRKQILYGIFVEAKVVRGVNWEWGNQDGGPGQIGRVIDIKEWNDESYRSIATVHWFSGSTYMYRVGYKGICDIQAVEPSSGGSYYPDHLPILDQQMEDEMFGTSLNGTLSFDIEDEVQVSAFLKQIQEKPQGHESLNPETTEYRGTDRRDKAQSGSRNNRRPLQPNSLSNQPVPLRKTHNFVVGDLVTLINNADLVKSLQRGHGEWTDAMRNYLGKWGKVMKIYSNGDLGVKLDGQPWTLNPKCVRIMPENDGELAHNQSPGLQLYHRFNFLTNEESSSSKAILEPCIPKPTHEDRSEVVQDRVKDDPTSSGKDEQSSSERIRYLESKIAEIEESHMCNICMEKKRNIIFLCGHGTCNRCADTLKKCHMCRKTITKRIRIY</sequence>
<comment type="pathway">
    <text evidence="2">Protein modification; protein ubiquitination.</text>
</comment>
<dbReference type="PANTHER" id="PTHR24202">
    <property type="entry name" value="E3 UBIQUITIN-PROTEIN LIGASE MIB2"/>
    <property type="match status" value="1"/>
</dbReference>
<keyword evidence="3" id="KW-0963">Cytoplasm</keyword>
<evidence type="ECO:0000256" key="10">
    <source>
        <dbReference type="ARBA" id="ARBA00022976"/>
    </source>
</evidence>
<dbReference type="Pfam" id="PF06701">
    <property type="entry name" value="MIB_HERC2"/>
    <property type="match status" value="2"/>
</dbReference>
<dbReference type="FunFam" id="2.30.30.40:FF:000078">
    <property type="entry name" value="Putative e3 ubiquitin-protein ligase mib2"/>
    <property type="match status" value="1"/>
</dbReference>
<feature type="domain" description="MIB/HERC2" evidence="16">
    <location>
        <begin position="133"/>
        <end position="211"/>
    </location>
</feature>
<dbReference type="SUPFAM" id="SSF57850">
    <property type="entry name" value="RING/U-box"/>
    <property type="match status" value="2"/>
</dbReference>
<evidence type="ECO:0000256" key="1">
    <source>
        <dbReference type="ARBA" id="ARBA00004496"/>
    </source>
</evidence>
<evidence type="ECO:0000256" key="6">
    <source>
        <dbReference type="ARBA" id="ARBA00022737"/>
    </source>
</evidence>
<comment type="subcellular location">
    <subcellularLocation>
        <location evidence="1">Cytoplasm</location>
    </subcellularLocation>
</comment>
<evidence type="ECO:0000256" key="13">
    <source>
        <dbReference type="SAM" id="MobiDB-lite"/>
    </source>
</evidence>
<dbReference type="GO" id="GO:0016740">
    <property type="term" value="F:transferase activity"/>
    <property type="evidence" value="ECO:0007669"/>
    <property type="project" value="UniProtKB-KW"/>
</dbReference>